<dbReference type="Proteomes" id="UP000233551">
    <property type="component" value="Unassembled WGS sequence"/>
</dbReference>
<sequence>YHFYCISKRVRAISKGGGNSGSSPPGRGGSSSSSSARSSRGRSISTGGQGTPAATGTSTGKGGTTNYEAAERSFGRRWRRREKEAAVAAAGETMGGGRYTEQVIVAFRYNRTASFISSSNGFLEHGREIGPISMWWSETVKEKRGRAVQSRSPHSRTIDCYHCRRRRRRHLREVSHSEAHLSSLWICSLLCEVEDDSDAEARRRSGKLPLKSSTLTPFANDLGGKGSMYCSTSSC</sequence>
<comment type="caution">
    <text evidence="2">The sequence shown here is derived from an EMBL/GenBank/DDBJ whole genome shotgun (WGS) entry which is preliminary data.</text>
</comment>
<accession>A0A2I0KRR1</accession>
<name>A0A2I0KRR1_PUNGR</name>
<proteinExistence type="predicted"/>
<keyword evidence="3" id="KW-1185">Reference proteome</keyword>
<dbReference type="AlphaFoldDB" id="A0A2I0KRR1"/>
<organism evidence="2 3">
    <name type="scientific">Punica granatum</name>
    <name type="common">Pomegranate</name>
    <dbReference type="NCBI Taxonomy" id="22663"/>
    <lineage>
        <taxon>Eukaryota</taxon>
        <taxon>Viridiplantae</taxon>
        <taxon>Streptophyta</taxon>
        <taxon>Embryophyta</taxon>
        <taxon>Tracheophyta</taxon>
        <taxon>Spermatophyta</taxon>
        <taxon>Magnoliopsida</taxon>
        <taxon>eudicotyledons</taxon>
        <taxon>Gunneridae</taxon>
        <taxon>Pentapetalae</taxon>
        <taxon>rosids</taxon>
        <taxon>malvids</taxon>
        <taxon>Myrtales</taxon>
        <taxon>Lythraceae</taxon>
        <taxon>Punica</taxon>
    </lineage>
</organism>
<dbReference type="EMBL" id="PGOL01000396">
    <property type="protein sequence ID" value="PKI71174.1"/>
    <property type="molecule type" value="Genomic_DNA"/>
</dbReference>
<feature type="compositionally biased region" description="Low complexity" evidence="1">
    <location>
        <begin position="21"/>
        <end position="58"/>
    </location>
</feature>
<gene>
    <name evidence="2" type="ORF">CRG98_008472</name>
</gene>
<evidence type="ECO:0000256" key="1">
    <source>
        <dbReference type="SAM" id="MobiDB-lite"/>
    </source>
</evidence>
<feature type="non-terminal residue" evidence="2">
    <location>
        <position position="1"/>
    </location>
</feature>
<evidence type="ECO:0000313" key="2">
    <source>
        <dbReference type="EMBL" id="PKI71174.1"/>
    </source>
</evidence>
<feature type="region of interest" description="Disordered" evidence="1">
    <location>
        <begin position="14"/>
        <end position="80"/>
    </location>
</feature>
<reference evidence="2 3" key="1">
    <citation type="submission" date="2017-11" db="EMBL/GenBank/DDBJ databases">
        <title>De-novo sequencing of pomegranate (Punica granatum L.) genome.</title>
        <authorList>
            <person name="Akparov Z."/>
            <person name="Amiraslanov A."/>
            <person name="Hajiyeva S."/>
            <person name="Abbasov M."/>
            <person name="Kaur K."/>
            <person name="Hamwieh A."/>
            <person name="Solovyev V."/>
            <person name="Salamov A."/>
            <person name="Braich B."/>
            <person name="Kosarev P."/>
            <person name="Mahmoud A."/>
            <person name="Hajiyev E."/>
            <person name="Babayeva S."/>
            <person name="Izzatullayeva V."/>
            <person name="Mammadov A."/>
            <person name="Mammadov A."/>
            <person name="Sharifova S."/>
            <person name="Ojaghi J."/>
            <person name="Eynullazada K."/>
            <person name="Bayramov B."/>
            <person name="Abdulazimova A."/>
            <person name="Shahmuradov I."/>
        </authorList>
    </citation>
    <scope>NUCLEOTIDE SEQUENCE [LARGE SCALE GENOMIC DNA]</scope>
    <source>
        <strain evidence="3">cv. AG2017</strain>
        <tissue evidence="2">Leaf</tissue>
    </source>
</reference>
<evidence type="ECO:0000313" key="3">
    <source>
        <dbReference type="Proteomes" id="UP000233551"/>
    </source>
</evidence>
<protein>
    <submittedName>
        <fullName evidence="2">Uncharacterized protein</fullName>
    </submittedName>
</protein>